<dbReference type="InterPro" id="IPR003439">
    <property type="entry name" value="ABC_transporter-like_ATP-bd"/>
</dbReference>
<comment type="similarity">
    <text evidence="1">Belongs to the ABC transporter superfamily.</text>
</comment>
<dbReference type="OrthoDB" id="9806285at2"/>
<keyword evidence="4 6" id="KW-0067">ATP-binding</keyword>
<dbReference type="NCBIfam" id="TIGR01727">
    <property type="entry name" value="oligo_HPY"/>
    <property type="match status" value="1"/>
</dbReference>
<dbReference type="Pfam" id="PF08352">
    <property type="entry name" value="oligo_HPY"/>
    <property type="match status" value="1"/>
</dbReference>
<dbReference type="Gene3D" id="3.40.50.300">
    <property type="entry name" value="P-loop containing nucleotide triphosphate hydrolases"/>
    <property type="match status" value="1"/>
</dbReference>
<dbReference type="GO" id="GO:0016887">
    <property type="term" value="F:ATP hydrolysis activity"/>
    <property type="evidence" value="ECO:0007669"/>
    <property type="project" value="InterPro"/>
</dbReference>
<evidence type="ECO:0000259" key="5">
    <source>
        <dbReference type="PROSITE" id="PS50893"/>
    </source>
</evidence>
<dbReference type="SUPFAM" id="SSF52540">
    <property type="entry name" value="P-loop containing nucleoside triphosphate hydrolases"/>
    <property type="match status" value="1"/>
</dbReference>
<dbReference type="InterPro" id="IPR050319">
    <property type="entry name" value="ABC_transp_ATP-bind"/>
</dbReference>
<dbReference type="PROSITE" id="PS50893">
    <property type="entry name" value="ABC_TRANSPORTER_2"/>
    <property type="match status" value="1"/>
</dbReference>
<accession>A0A239FIP5</accession>
<dbReference type="EMBL" id="FZOJ01000013">
    <property type="protein sequence ID" value="SNS56398.1"/>
    <property type="molecule type" value="Genomic_DNA"/>
</dbReference>
<evidence type="ECO:0000256" key="3">
    <source>
        <dbReference type="ARBA" id="ARBA00022741"/>
    </source>
</evidence>
<dbReference type="PANTHER" id="PTHR43776">
    <property type="entry name" value="TRANSPORT ATP-BINDING PROTEIN"/>
    <property type="match status" value="1"/>
</dbReference>
<name>A0A239FIP5_9FIRM</name>
<proteinExistence type="inferred from homology"/>
<keyword evidence="2" id="KW-0813">Transport</keyword>
<dbReference type="InterPro" id="IPR027417">
    <property type="entry name" value="P-loop_NTPase"/>
</dbReference>
<keyword evidence="3" id="KW-0547">Nucleotide-binding</keyword>
<dbReference type="GO" id="GO:0015833">
    <property type="term" value="P:peptide transport"/>
    <property type="evidence" value="ECO:0007669"/>
    <property type="project" value="InterPro"/>
</dbReference>
<protein>
    <submittedName>
        <fullName evidence="6">Peptide/nickel transport system ATP-binding protein</fullName>
    </submittedName>
</protein>
<dbReference type="Proteomes" id="UP000198304">
    <property type="component" value="Unassembled WGS sequence"/>
</dbReference>
<dbReference type="FunFam" id="3.40.50.300:FF:000016">
    <property type="entry name" value="Oligopeptide ABC transporter ATP-binding component"/>
    <property type="match status" value="1"/>
</dbReference>
<dbReference type="PANTHER" id="PTHR43776:SF8">
    <property type="entry name" value="ABC TRANSPORTER, ATP-BINDING PROTEIN"/>
    <property type="match status" value="1"/>
</dbReference>
<dbReference type="GO" id="GO:0005524">
    <property type="term" value="F:ATP binding"/>
    <property type="evidence" value="ECO:0007669"/>
    <property type="project" value="UniProtKB-KW"/>
</dbReference>
<dbReference type="InterPro" id="IPR003593">
    <property type="entry name" value="AAA+_ATPase"/>
</dbReference>
<evidence type="ECO:0000313" key="7">
    <source>
        <dbReference type="Proteomes" id="UP000198304"/>
    </source>
</evidence>
<keyword evidence="7" id="KW-1185">Reference proteome</keyword>
<evidence type="ECO:0000256" key="1">
    <source>
        <dbReference type="ARBA" id="ARBA00005417"/>
    </source>
</evidence>
<dbReference type="InterPro" id="IPR013563">
    <property type="entry name" value="Oligopep_ABC_C"/>
</dbReference>
<evidence type="ECO:0000313" key="6">
    <source>
        <dbReference type="EMBL" id="SNS56398.1"/>
    </source>
</evidence>
<feature type="domain" description="ABC transporter" evidence="5">
    <location>
        <begin position="6"/>
        <end position="250"/>
    </location>
</feature>
<dbReference type="RefSeq" id="WP_089283468.1">
    <property type="nucleotide sequence ID" value="NZ_FZOJ01000013.1"/>
</dbReference>
<dbReference type="AlphaFoldDB" id="A0A239FIP5"/>
<sequence length="319" mass="36475">MTKRLIEAKNLKKYFKTKKGLLHAVDGVNFYINEGETLGLVGESGCGKSTTGRAVLRLLEATDGEIIFEGENILEYNKQQMRQMTKKMQIVFQDPFASLNPRMSISQIIAEPLEINKVYKTKTEINRKVKELMETVGLAERLVNTYPHELDGGRRQRIGIARALALNPKFIVQDEPVSALDVSIQAQILNLMSQLQKEFHLTYLFISHDLSVVKHVSDRIAVMYLGKIMELSDYKSMFKTPLHPYTQALLSAIPIPQINVRRERIILEGDVPSPINPPEGCRFYGRCRYRQGICKEQTPELRDMGQERFVACHFAENFK</sequence>
<dbReference type="GO" id="GO:0055085">
    <property type="term" value="P:transmembrane transport"/>
    <property type="evidence" value="ECO:0007669"/>
    <property type="project" value="UniProtKB-ARBA"/>
</dbReference>
<organism evidence="6 7">
    <name type="scientific">Anaerovirgula multivorans</name>
    <dbReference type="NCBI Taxonomy" id="312168"/>
    <lineage>
        <taxon>Bacteria</taxon>
        <taxon>Bacillati</taxon>
        <taxon>Bacillota</taxon>
        <taxon>Clostridia</taxon>
        <taxon>Peptostreptococcales</taxon>
        <taxon>Natronincolaceae</taxon>
        <taxon>Anaerovirgula</taxon>
    </lineage>
</organism>
<dbReference type="SMART" id="SM00382">
    <property type="entry name" value="AAA"/>
    <property type="match status" value="1"/>
</dbReference>
<reference evidence="7" key="1">
    <citation type="submission" date="2017-06" db="EMBL/GenBank/DDBJ databases">
        <authorList>
            <person name="Varghese N."/>
            <person name="Submissions S."/>
        </authorList>
    </citation>
    <scope>NUCLEOTIDE SEQUENCE [LARGE SCALE GENOMIC DNA]</scope>
    <source>
        <strain evidence="7">SCA</strain>
    </source>
</reference>
<evidence type="ECO:0000256" key="4">
    <source>
        <dbReference type="ARBA" id="ARBA00022840"/>
    </source>
</evidence>
<evidence type="ECO:0000256" key="2">
    <source>
        <dbReference type="ARBA" id="ARBA00022448"/>
    </source>
</evidence>
<gene>
    <name evidence="6" type="ORF">SAMN05446037_101319</name>
</gene>
<dbReference type="CDD" id="cd03257">
    <property type="entry name" value="ABC_NikE_OppD_transporters"/>
    <property type="match status" value="1"/>
</dbReference>
<dbReference type="Pfam" id="PF00005">
    <property type="entry name" value="ABC_tran"/>
    <property type="match status" value="1"/>
</dbReference>